<proteinExistence type="predicted"/>
<dbReference type="Proteomes" id="UP000016368">
    <property type="component" value="Unassembled WGS sequence"/>
</dbReference>
<evidence type="ECO:0000313" key="2">
    <source>
        <dbReference type="EMBL" id="EGI77846.1"/>
    </source>
</evidence>
<dbReference type="eggNOG" id="COG1639">
    <property type="taxonomic scope" value="Bacteria"/>
</dbReference>
<dbReference type="Pfam" id="PF08668">
    <property type="entry name" value="HDOD"/>
    <property type="match status" value="1"/>
</dbReference>
<evidence type="ECO:0000259" key="1">
    <source>
        <dbReference type="PROSITE" id="PS51833"/>
    </source>
</evidence>
<organism evidence="2 3">
    <name type="scientific">Hylemonella gracilis ATCC 19624</name>
    <dbReference type="NCBI Taxonomy" id="887062"/>
    <lineage>
        <taxon>Bacteria</taxon>
        <taxon>Pseudomonadati</taxon>
        <taxon>Pseudomonadota</taxon>
        <taxon>Betaproteobacteria</taxon>
        <taxon>Burkholderiales</taxon>
        <taxon>Comamonadaceae</taxon>
        <taxon>Hylemonella</taxon>
    </lineage>
</organism>
<gene>
    <name evidence="2" type="ORF">HGR_04004</name>
</gene>
<protein>
    <submittedName>
        <fullName evidence="2">Putative signal transduction protein</fullName>
    </submittedName>
</protein>
<keyword evidence="3" id="KW-1185">Reference proteome</keyword>
<name>F3KQS6_9BURK</name>
<dbReference type="InterPro" id="IPR052340">
    <property type="entry name" value="RNase_Y/CdgJ"/>
</dbReference>
<comment type="caution">
    <text evidence="2">The sequence shown here is derived from an EMBL/GenBank/DDBJ whole genome shotgun (WGS) entry which is preliminary data.</text>
</comment>
<sequence length="239" mass="25673">MTARLLAIANSSRFNLSRGVSSLGEALPLFGLSELREMVHAAAVASALRQVGGVNMTQFWRYSLNTAKLARKLAMVTPYAATAFTAGLVHAAGELIMHRALPRQMAELDATVPVFDLRRAAEEKKLLGYSYAEVGGAFARSWKLPSPLVDVLEHHVEPSIGLAGPGHKGESAASQSAVLTAMVHLAAWRARAQEANLNFSELLASFPQGVASALHLDSQQVLDAKAIDWTSQQEVLSYL</sequence>
<dbReference type="PANTHER" id="PTHR33525:SF6">
    <property type="entry name" value="HDOD DOMAIN-CONTAINING PROTEIN"/>
    <property type="match status" value="1"/>
</dbReference>
<dbReference type="PROSITE" id="PS51833">
    <property type="entry name" value="HDOD"/>
    <property type="match status" value="1"/>
</dbReference>
<dbReference type="InterPro" id="IPR013976">
    <property type="entry name" value="HDOD"/>
</dbReference>
<reference evidence="2 3" key="1">
    <citation type="journal article" date="2011" name="EMBO J.">
        <title>Structural diversity of bacterial flagellar motors.</title>
        <authorList>
            <person name="Chen S."/>
            <person name="Beeby M."/>
            <person name="Murphy G.E."/>
            <person name="Leadbetter J.R."/>
            <person name="Hendrixson D.R."/>
            <person name="Briegel A."/>
            <person name="Li Z."/>
            <person name="Shi J."/>
            <person name="Tocheva E.I."/>
            <person name="Muller A."/>
            <person name="Dobro M.J."/>
            <person name="Jensen G.J."/>
        </authorList>
    </citation>
    <scope>NUCLEOTIDE SEQUENCE [LARGE SCALE GENOMIC DNA]</scope>
    <source>
        <strain evidence="2 3">ATCC 19624</strain>
    </source>
</reference>
<dbReference type="Gene3D" id="1.10.3210.10">
    <property type="entry name" value="Hypothetical protein af1432"/>
    <property type="match status" value="1"/>
</dbReference>
<dbReference type="AlphaFoldDB" id="F3KQS6"/>
<dbReference type="PANTHER" id="PTHR33525">
    <property type="match status" value="1"/>
</dbReference>
<dbReference type="STRING" id="887062.HGR_04004"/>
<feature type="domain" description="HDOD" evidence="1">
    <location>
        <begin position="1"/>
        <end position="158"/>
    </location>
</feature>
<dbReference type="SUPFAM" id="SSF109604">
    <property type="entry name" value="HD-domain/PDEase-like"/>
    <property type="match status" value="1"/>
</dbReference>
<accession>F3KQS6</accession>
<evidence type="ECO:0000313" key="3">
    <source>
        <dbReference type="Proteomes" id="UP000016368"/>
    </source>
</evidence>
<dbReference type="EMBL" id="AEGR01000041">
    <property type="protein sequence ID" value="EGI77846.1"/>
    <property type="molecule type" value="Genomic_DNA"/>
</dbReference>